<dbReference type="EMBL" id="FNZR01000019">
    <property type="protein sequence ID" value="SEL98204.1"/>
    <property type="molecule type" value="Genomic_DNA"/>
</dbReference>
<proteinExistence type="predicted"/>
<protein>
    <submittedName>
        <fullName evidence="1">Uncharacterized protein</fullName>
    </submittedName>
</protein>
<dbReference type="Proteomes" id="UP000198916">
    <property type="component" value="Unassembled WGS sequence"/>
</dbReference>
<evidence type="ECO:0000313" key="2">
    <source>
        <dbReference type="Proteomes" id="UP000198916"/>
    </source>
</evidence>
<accession>A0A1H7UN66</accession>
<reference evidence="2" key="1">
    <citation type="submission" date="2016-10" db="EMBL/GenBank/DDBJ databases">
        <authorList>
            <person name="Varghese N."/>
            <person name="Submissions S."/>
        </authorList>
    </citation>
    <scope>NUCLEOTIDE SEQUENCE [LARGE SCALE GENOMIC DNA]</scope>
    <source>
        <strain evidence="2">Jip14</strain>
    </source>
</reference>
<gene>
    <name evidence="1" type="ORF">SAMN05421740_1191</name>
</gene>
<organism evidence="1 2">
    <name type="scientific">Parapedobacter koreensis</name>
    <dbReference type="NCBI Taxonomy" id="332977"/>
    <lineage>
        <taxon>Bacteria</taxon>
        <taxon>Pseudomonadati</taxon>
        <taxon>Bacteroidota</taxon>
        <taxon>Sphingobacteriia</taxon>
        <taxon>Sphingobacteriales</taxon>
        <taxon>Sphingobacteriaceae</taxon>
        <taxon>Parapedobacter</taxon>
    </lineage>
</organism>
<sequence>MTANNFKVWEQAENLSTQMYFVELKDSFGKLSIFLKDINAPENTLEIRFSGILGYRVFQEGARLRLLNQDSTFGLINYDTPYLLDNFCTKLRYNHDTFLIC</sequence>
<dbReference type="AlphaFoldDB" id="A0A1H7UN66"/>
<name>A0A1H7UN66_9SPHI</name>
<keyword evidence="2" id="KW-1185">Reference proteome</keyword>
<evidence type="ECO:0000313" key="1">
    <source>
        <dbReference type="EMBL" id="SEL98204.1"/>
    </source>
</evidence>